<keyword evidence="5" id="KW-1133">Transmembrane helix</keyword>
<comment type="similarity">
    <text evidence="1 5">Belongs to the CcmH/CycL/Ccl2/NrfF family.</text>
</comment>
<evidence type="ECO:0000259" key="7">
    <source>
        <dbReference type="Pfam" id="PF03918"/>
    </source>
</evidence>
<dbReference type="CDD" id="cd16378">
    <property type="entry name" value="CcmH_N"/>
    <property type="match status" value="1"/>
</dbReference>
<comment type="caution">
    <text evidence="8">The sequence shown here is derived from an EMBL/GenBank/DDBJ whole genome shotgun (WGS) entry which is preliminary data.</text>
</comment>
<feature type="compositionally biased region" description="Basic and acidic residues" evidence="6">
    <location>
        <begin position="160"/>
        <end position="182"/>
    </location>
</feature>
<sequence length="182" mass="19858">MTTRRTPLHLALLTAAGLAAAWLTFDPHLAHGQHTGGTGTVSIQNETERQLFWSLICTCGCPRETLGTCPCDIAHQRRTALRELLAEGKTVEQAQDIYVSQYGPKSLAVPRNQGASRALWVVPITAIVAGAGLVFVVLRRWQRRGLAAATAAPARTKGQAKNDTRDAYDDKLDQELKELDDE</sequence>
<keyword evidence="5" id="KW-0732">Signal</keyword>
<keyword evidence="3 5" id="KW-0479">Metal-binding</keyword>
<organism evidence="8 9">
    <name type="scientific">Polyangium jinanense</name>
    <dbReference type="NCBI Taxonomy" id="2829994"/>
    <lineage>
        <taxon>Bacteria</taxon>
        <taxon>Pseudomonadati</taxon>
        <taxon>Myxococcota</taxon>
        <taxon>Polyangia</taxon>
        <taxon>Polyangiales</taxon>
        <taxon>Polyangiaceae</taxon>
        <taxon>Polyangium</taxon>
    </lineage>
</organism>
<keyword evidence="2 5" id="KW-0349">Heme</keyword>
<keyword evidence="5" id="KW-0472">Membrane</keyword>
<feature type="domain" description="CcmH/CycL/Ccl2/NrfF N-terminal" evidence="7">
    <location>
        <begin position="44"/>
        <end position="149"/>
    </location>
</feature>
<evidence type="ECO:0000313" key="9">
    <source>
        <dbReference type="Proteomes" id="UP001151081"/>
    </source>
</evidence>
<keyword evidence="5" id="KW-0812">Transmembrane</keyword>
<dbReference type="PROSITE" id="PS51318">
    <property type="entry name" value="TAT"/>
    <property type="match status" value="1"/>
</dbReference>
<evidence type="ECO:0000256" key="3">
    <source>
        <dbReference type="ARBA" id="ARBA00022723"/>
    </source>
</evidence>
<dbReference type="InterPro" id="IPR005616">
    <property type="entry name" value="CcmH/CycL/Ccl2/NrfF_N"/>
</dbReference>
<feature type="region of interest" description="Disordered" evidence="6">
    <location>
        <begin position="152"/>
        <end position="182"/>
    </location>
</feature>
<dbReference type="AlphaFoldDB" id="A0A9X3X472"/>
<name>A0A9X3X472_9BACT</name>
<dbReference type="GO" id="GO:0046872">
    <property type="term" value="F:metal ion binding"/>
    <property type="evidence" value="ECO:0007669"/>
    <property type="project" value="UniProtKB-KW"/>
</dbReference>
<feature type="transmembrane region" description="Helical" evidence="5">
    <location>
        <begin position="118"/>
        <end position="138"/>
    </location>
</feature>
<evidence type="ECO:0000256" key="6">
    <source>
        <dbReference type="SAM" id="MobiDB-lite"/>
    </source>
</evidence>
<gene>
    <name evidence="8" type="ORF">KEG57_18185</name>
</gene>
<evidence type="ECO:0000256" key="2">
    <source>
        <dbReference type="ARBA" id="ARBA00022617"/>
    </source>
</evidence>
<feature type="chain" id="PRO_5041014838" description="Cytochrome c-type biogenesis protein" evidence="5">
    <location>
        <begin position="22"/>
        <end position="182"/>
    </location>
</feature>
<dbReference type="RefSeq" id="WP_272458671.1">
    <property type="nucleotide sequence ID" value="NZ_JAGTJJ010000008.1"/>
</dbReference>
<keyword evidence="9" id="KW-1185">Reference proteome</keyword>
<proteinExistence type="inferred from homology"/>
<accession>A0A9X3X472</accession>
<dbReference type="Pfam" id="PF03918">
    <property type="entry name" value="CcmH"/>
    <property type="match status" value="1"/>
</dbReference>
<protein>
    <recommendedName>
        <fullName evidence="5">Cytochrome c-type biogenesis protein</fullName>
    </recommendedName>
</protein>
<reference evidence="8 9" key="1">
    <citation type="submission" date="2021-04" db="EMBL/GenBank/DDBJ databases">
        <title>Genome analysis of Polyangium sp.</title>
        <authorList>
            <person name="Li Y."/>
            <person name="Wang J."/>
        </authorList>
    </citation>
    <scope>NUCLEOTIDE SEQUENCE [LARGE SCALE GENOMIC DNA]</scope>
    <source>
        <strain evidence="8 9">SDU14</strain>
    </source>
</reference>
<dbReference type="InterPro" id="IPR038297">
    <property type="entry name" value="CcmH/CycL/NrfF/Ccl2_sf"/>
</dbReference>
<evidence type="ECO:0000256" key="1">
    <source>
        <dbReference type="ARBA" id="ARBA00010342"/>
    </source>
</evidence>
<evidence type="ECO:0000256" key="4">
    <source>
        <dbReference type="ARBA" id="ARBA00023004"/>
    </source>
</evidence>
<feature type="signal peptide" evidence="5">
    <location>
        <begin position="1"/>
        <end position="21"/>
    </location>
</feature>
<keyword evidence="4 5" id="KW-0408">Iron</keyword>
<dbReference type="InterPro" id="IPR006311">
    <property type="entry name" value="TAT_signal"/>
</dbReference>
<dbReference type="EMBL" id="JAGTJJ010000008">
    <property type="protein sequence ID" value="MDC3982450.1"/>
    <property type="molecule type" value="Genomic_DNA"/>
</dbReference>
<comment type="function">
    <text evidence="5">Possible subunit of a heme lyase.</text>
</comment>
<dbReference type="Proteomes" id="UP001151081">
    <property type="component" value="Unassembled WGS sequence"/>
</dbReference>
<dbReference type="Gene3D" id="1.10.8.640">
    <property type="entry name" value="Cytochrome C biogenesis protein"/>
    <property type="match status" value="1"/>
</dbReference>
<evidence type="ECO:0000313" key="8">
    <source>
        <dbReference type="EMBL" id="MDC3982450.1"/>
    </source>
</evidence>
<evidence type="ECO:0000256" key="5">
    <source>
        <dbReference type="RuleBase" id="RU364112"/>
    </source>
</evidence>